<keyword evidence="1" id="KW-1133">Transmembrane helix</keyword>
<feature type="transmembrane region" description="Helical" evidence="1">
    <location>
        <begin position="198"/>
        <end position="224"/>
    </location>
</feature>
<dbReference type="Proteomes" id="UP000178302">
    <property type="component" value="Unassembled WGS sequence"/>
</dbReference>
<proteinExistence type="predicted"/>
<protein>
    <submittedName>
        <fullName evidence="2">Uncharacterized protein</fullName>
    </submittedName>
</protein>
<keyword evidence="1" id="KW-0472">Membrane</keyword>
<feature type="transmembrane region" description="Helical" evidence="1">
    <location>
        <begin position="264"/>
        <end position="281"/>
    </location>
</feature>
<accession>A0A1G2LR05</accession>
<feature type="transmembrane region" description="Helical" evidence="1">
    <location>
        <begin position="236"/>
        <end position="258"/>
    </location>
</feature>
<name>A0A1G2LR05_9BACT</name>
<feature type="transmembrane region" description="Helical" evidence="1">
    <location>
        <begin position="21"/>
        <end position="37"/>
    </location>
</feature>
<dbReference type="EMBL" id="MHQZ01000019">
    <property type="protein sequence ID" value="OHA14056.1"/>
    <property type="molecule type" value="Genomic_DNA"/>
</dbReference>
<gene>
    <name evidence="2" type="ORF">A2909_03190</name>
</gene>
<keyword evidence="1" id="KW-0812">Transmembrane</keyword>
<evidence type="ECO:0000313" key="3">
    <source>
        <dbReference type="Proteomes" id="UP000178302"/>
    </source>
</evidence>
<sequence length="292" mass="33961">MVFIIAFFEKQKRIVILLKEMIFAFLLVILIISPWFIRNKIHFGSFNNSSVSGSALYDYALMFGDWLGDEEGVEEMQNQIAESLKVFPLKWYLINPTVFERNNNDLVVSLRDGGILKFSRGDIAAEVGKAGKIFIFKHPFKYMAYNFIFLPHLFYEDSYNDFVRLFVSLGGDRHFRGLSYYIVNLKFKEIPGQIKNNALLISVGIVPKLFFALASFLAFCNLFLLKKYWRGDKYAAKIIFFLAALLFLYAVLVSPAGIARYRFPFNPFIFLLALNFIFFTLKKSREDKYLSR</sequence>
<evidence type="ECO:0000313" key="2">
    <source>
        <dbReference type="EMBL" id="OHA14056.1"/>
    </source>
</evidence>
<organism evidence="2 3">
    <name type="scientific">Candidatus Tagabacteria bacterium RIFCSPLOWO2_01_FULL_39_11</name>
    <dbReference type="NCBI Taxonomy" id="1802295"/>
    <lineage>
        <taxon>Bacteria</taxon>
        <taxon>Candidatus Tagaibacteriota</taxon>
    </lineage>
</organism>
<comment type="caution">
    <text evidence="2">The sequence shown here is derived from an EMBL/GenBank/DDBJ whole genome shotgun (WGS) entry which is preliminary data.</text>
</comment>
<dbReference type="AlphaFoldDB" id="A0A1G2LR05"/>
<evidence type="ECO:0000256" key="1">
    <source>
        <dbReference type="SAM" id="Phobius"/>
    </source>
</evidence>
<reference evidence="2 3" key="1">
    <citation type="journal article" date="2016" name="Nat. Commun.">
        <title>Thousands of microbial genomes shed light on interconnected biogeochemical processes in an aquifer system.</title>
        <authorList>
            <person name="Anantharaman K."/>
            <person name="Brown C.T."/>
            <person name="Hug L.A."/>
            <person name="Sharon I."/>
            <person name="Castelle C.J."/>
            <person name="Probst A.J."/>
            <person name="Thomas B.C."/>
            <person name="Singh A."/>
            <person name="Wilkins M.J."/>
            <person name="Karaoz U."/>
            <person name="Brodie E.L."/>
            <person name="Williams K.H."/>
            <person name="Hubbard S.S."/>
            <person name="Banfield J.F."/>
        </authorList>
    </citation>
    <scope>NUCLEOTIDE SEQUENCE [LARGE SCALE GENOMIC DNA]</scope>
</reference>